<proteinExistence type="predicted"/>
<dbReference type="SUPFAM" id="SSF109604">
    <property type="entry name" value="HD-domain/PDEase-like"/>
    <property type="match status" value="1"/>
</dbReference>
<name>A0A0L6JTR3_9FIRM</name>
<dbReference type="Gene3D" id="3.30.450.40">
    <property type="match status" value="1"/>
</dbReference>
<dbReference type="PANTHER" id="PTHR45228">
    <property type="entry name" value="CYCLIC DI-GMP PHOSPHODIESTERASE TM_0186-RELATED"/>
    <property type="match status" value="1"/>
</dbReference>
<dbReference type="PROSITE" id="PS51832">
    <property type="entry name" value="HD_GYP"/>
    <property type="match status" value="1"/>
</dbReference>
<dbReference type="EMBL" id="LGTC01000001">
    <property type="protein sequence ID" value="KNY29080.1"/>
    <property type="molecule type" value="Genomic_DNA"/>
</dbReference>
<dbReference type="InterPro" id="IPR003607">
    <property type="entry name" value="HD/PDEase_dom"/>
</dbReference>
<reference evidence="3" key="1">
    <citation type="submission" date="2015-07" db="EMBL/GenBank/DDBJ databases">
        <title>Near-Complete Genome Sequence of the Cellulolytic Bacterium Bacteroides (Pseudobacteroides) cellulosolvens ATCC 35603.</title>
        <authorList>
            <person name="Dassa B."/>
            <person name="Utturkar S.M."/>
            <person name="Klingeman D.M."/>
            <person name="Hurt R.A."/>
            <person name="Keller M."/>
            <person name="Xu J."/>
            <person name="Reddy Y.H.K."/>
            <person name="Borovok I."/>
            <person name="Grinberg I.R."/>
            <person name="Lamed R."/>
            <person name="Zhivin O."/>
            <person name="Bayer E.A."/>
            <person name="Brown S.D."/>
        </authorList>
    </citation>
    <scope>NUCLEOTIDE SEQUENCE [LARGE SCALE GENOMIC DNA]</scope>
    <source>
        <strain evidence="3">DSM 2933</strain>
    </source>
</reference>
<dbReference type="InterPro" id="IPR003018">
    <property type="entry name" value="GAF"/>
</dbReference>
<accession>A0A0L6JTR3</accession>
<dbReference type="InterPro" id="IPR037522">
    <property type="entry name" value="HD_GYP_dom"/>
</dbReference>
<dbReference type="PANTHER" id="PTHR45228:SF5">
    <property type="entry name" value="CYCLIC DI-GMP PHOSPHODIESTERASE VC_1348-RELATED"/>
    <property type="match status" value="1"/>
</dbReference>
<dbReference type="CDD" id="cd00077">
    <property type="entry name" value="HDc"/>
    <property type="match status" value="1"/>
</dbReference>
<dbReference type="Gene3D" id="1.10.3210.10">
    <property type="entry name" value="Hypothetical protein af1432"/>
    <property type="match status" value="1"/>
</dbReference>
<dbReference type="Pfam" id="PF13487">
    <property type="entry name" value="HD_5"/>
    <property type="match status" value="1"/>
</dbReference>
<dbReference type="SUPFAM" id="SSF55781">
    <property type="entry name" value="GAF domain-like"/>
    <property type="match status" value="1"/>
</dbReference>
<dbReference type="RefSeq" id="WP_010244713.1">
    <property type="nucleotide sequence ID" value="NZ_JQKC01000005.1"/>
</dbReference>
<protein>
    <submittedName>
        <fullName evidence="2">Putative phytochrome sensor protein</fullName>
    </submittedName>
</protein>
<sequence>MSQFLNQIISLYEQLNTGISISEALTYVFDTFRKYIPFDRIGITLLESDGSIYAYEVRTNHSPVLDEGYSEKLCKTSLNTIVKMKKHRIINDYKEYLKLHPKSAPTKLMVSEGIMSSLACPLVVNSICIGVLLFSCRRKNRYNESHAAMAKIISSNMAIILERNLLVDDLILSSVTGLAKLVEAKDSDTGFHLERMQSYSKIIAQALASKEKYANIIDKHFIENIFKFSPLHDIGKAGIADGILLKPAKYTPEEFEVMKKHTVIGAEILRKSSSNLLRKGKHFFDFAIQIAEGHHEKYNGKGYPYGLSGDSIPLPARIVAIADVFDAVTSKRVYKNAYDIETTLQIIDKESGKSFDPDVVEALNHNIEQIVQVYKKYHEQIDLEIR</sequence>
<organism evidence="2 3">
    <name type="scientific">Pseudobacteroides cellulosolvens ATCC 35603 = DSM 2933</name>
    <dbReference type="NCBI Taxonomy" id="398512"/>
    <lineage>
        <taxon>Bacteria</taxon>
        <taxon>Bacillati</taxon>
        <taxon>Bacillota</taxon>
        <taxon>Clostridia</taxon>
        <taxon>Eubacteriales</taxon>
        <taxon>Oscillospiraceae</taxon>
        <taxon>Pseudobacteroides</taxon>
    </lineage>
</organism>
<evidence type="ECO:0000313" key="3">
    <source>
        <dbReference type="Proteomes" id="UP000036923"/>
    </source>
</evidence>
<evidence type="ECO:0000313" key="2">
    <source>
        <dbReference type="EMBL" id="KNY29080.1"/>
    </source>
</evidence>
<comment type="caution">
    <text evidence="2">The sequence shown here is derived from an EMBL/GenBank/DDBJ whole genome shotgun (WGS) entry which is preliminary data.</text>
</comment>
<dbReference type="InterPro" id="IPR029016">
    <property type="entry name" value="GAF-like_dom_sf"/>
</dbReference>
<dbReference type="Pfam" id="PF13185">
    <property type="entry name" value="GAF_2"/>
    <property type="match status" value="1"/>
</dbReference>
<feature type="domain" description="HD-GYP" evidence="1">
    <location>
        <begin position="167"/>
        <end position="379"/>
    </location>
</feature>
<gene>
    <name evidence="2" type="ORF">Bccel_4354</name>
</gene>
<dbReference type="AlphaFoldDB" id="A0A0L6JTR3"/>
<dbReference type="OrthoDB" id="9804747at2"/>
<evidence type="ECO:0000259" key="1">
    <source>
        <dbReference type="PROSITE" id="PS51832"/>
    </source>
</evidence>
<dbReference type="eggNOG" id="COG3437">
    <property type="taxonomic scope" value="Bacteria"/>
</dbReference>
<dbReference type="Proteomes" id="UP000036923">
    <property type="component" value="Unassembled WGS sequence"/>
</dbReference>
<dbReference type="STRING" id="398512.Bccel_4354"/>
<keyword evidence="3" id="KW-1185">Reference proteome</keyword>
<dbReference type="InterPro" id="IPR052020">
    <property type="entry name" value="Cyclic_di-GMP/3'3'-cGAMP_PDE"/>
</dbReference>
<dbReference type="PATRIC" id="fig|398512.5.peg.4562"/>